<organism evidence="1 2">
    <name type="scientific">Hydrogenothermus marinus</name>
    <dbReference type="NCBI Taxonomy" id="133270"/>
    <lineage>
        <taxon>Bacteria</taxon>
        <taxon>Pseudomonadati</taxon>
        <taxon>Aquificota</taxon>
        <taxon>Aquificia</taxon>
        <taxon>Aquificales</taxon>
        <taxon>Hydrogenothermaceae</taxon>
        <taxon>Hydrogenothermus</taxon>
    </lineage>
</organism>
<dbReference type="Proteomes" id="UP000280842">
    <property type="component" value="Unassembled WGS sequence"/>
</dbReference>
<proteinExistence type="predicted"/>
<dbReference type="NCBIfam" id="TIGR01908">
    <property type="entry name" value="cas_CXXC_CXXC"/>
    <property type="match status" value="1"/>
</dbReference>
<evidence type="ECO:0000313" key="2">
    <source>
        <dbReference type="Proteomes" id="UP000280842"/>
    </source>
</evidence>
<evidence type="ECO:0000313" key="1">
    <source>
        <dbReference type="EMBL" id="RMA96971.1"/>
    </source>
</evidence>
<dbReference type="InterPro" id="IPR010180">
    <property type="entry name" value="CRISPR-assoc_prot_CXXC-CXXC"/>
</dbReference>
<name>A0A3M0BIE6_9AQUI</name>
<protein>
    <submittedName>
        <fullName evidence="1">CRISPR-associated protein Cst1</fullName>
    </submittedName>
</protein>
<dbReference type="RefSeq" id="WP_121922767.1">
    <property type="nucleotide sequence ID" value="NZ_REFO01000011.1"/>
</dbReference>
<sequence>MERVYLGDWLYNAGIIGFLKINSHLWDVKNHELKSKDENLLKIGENYIEFDRKIFDGFAKRYFDYAFNQYGRYDHIVSLFNEYLKDLESLENPKEEIISEIHTRLNKILSGFSLLKKKLGKLPSKNIVKKDLTQLTNFLKNALKILKEDKEEFWETDVQIYLRGIYGQKSFLNLSVNKNRFQKFQKDFEETLLENKNKKDKKYKCINCSIRQAKKDTIFDTGISKFYGLNPDSINFVWNFNSKLPLCEICEIIYFSYFAGLTPFRKDNKPVYYFVNSDTSIENLLKENLILEQKLTTDISENKFIDFFTELVLMSQSEKARYFLANTVVIELDLNSDTMPKIYSFNISKEKAEYLQKNKEDLKKLSKTFYEIKNERFSILPQILEKILDNSLSYEFLNNLLRIYLKKVNNSVYYKTNINPYQMQILNLLIKDFLEKIIFGGRSMDISNNELWFVYNKGAQLAKKLKDKNAENKIQSIAYKLLNALRVGNTNQFMDILIRTYMAFEEEIPSSFVKTISDKNLLYPLGYSFLNGFLGKELNKEGLNNE</sequence>
<reference evidence="1 2" key="1">
    <citation type="submission" date="2018-10" db="EMBL/GenBank/DDBJ databases">
        <title>Genomic Encyclopedia of Archaeal and Bacterial Type Strains, Phase II (KMG-II): from individual species to whole genera.</title>
        <authorList>
            <person name="Goeker M."/>
        </authorList>
    </citation>
    <scope>NUCLEOTIDE SEQUENCE [LARGE SCALE GENOMIC DNA]</scope>
    <source>
        <strain evidence="1 2">VM1</strain>
    </source>
</reference>
<dbReference type="AlphaFoldDB" id="A0A3M0BIE6"/>
<dbReference type="CDD" id="cd09665">
    <property type="entry name" value="Cas8a1_I-A"/>
    <property type="match status" value="1"/>
</dbReference>
<dbReference type="OrthoDB" id="5540852at2"/>
<dbReference type="EMBL" id="REFO01000011">
    <property type="protein sequence ID" value="RMA96971.1"/>
    <property type="molecule type" value="Genomic_DNA"/>
</dbReference>
<accession>A0A3M0BIE6</accession>
<gene>
    <name evidence="1" type="ORF">CLV39_0623</name>
</gene>
<comment type="caution">
    <text evidence="1">The sequence shown here is derived from an EMBL/GenBank/DDBJ whole genome shotgun (WGS) entry which is preliminary data.</text>
</comment>
<keyword evidence="2" id="KW-1185">Reference proteome</keyword>